<dbReference type="AlphaFoldDB" id="A0A3M7QZ90"/>
<dbReference type="EMBL" id="REGN01004739">
    <property type="protein sequence ID" value="RNA16295.1"/>
    <property type="molecule type" value="Genomic_DNA"/>
</dbReference>
<accession>A0A3M7QZ90</accession>
<name>A0A3M7QZ90_BRAPC</name>
<comment type="caution">
    <text evidence="1">The sequence shown here is derived from an EMBL/GenBank/DDBJ whole genome shotgun (WGS) entry which is preliminary data.</text>
</comment>
<dbReference type="Proteomes" id="UP000276133">
    <property type="component" value="Unassembled WGS sequence"/>
</dbReference>
<protein>
    <submittedName>
        <fullName evidence="1">Uncharacterized protein</fullName>
    </submittedName>
</protein>
<reference evidence="1 2" key="1">
    <citation type="journal article" date="2018" name="Sci. Rep.">
        <title>Genomic signatures of local adaptation to the degree of environmental predictability in rotifers.</title>
        <authorList>
            <person name="Franch-Gras L."/>
            <person name="Hahn C."/>
            <person name="Garcia-Roger E.M."/>
            <person name="Carmona M.J."/>
            <person name="Serra M."/>
            <person name="Gomez A."/>
        </authorList>
    </citation>
    <scope>NUCLEOTIDE SEQUENCE [LARGE SCALE GENOMIC DNA]</scope>
    <source>
        <strain evidence="1">HYR1</strain>
    </source>
</reference>
<gene>
    <name evidence="1" type="ORF">BpHYR1_052444</name>
</gene>
<evidence type="ECO:0000313" key="2">
    <source>
        <dbReference type="Proteomes" id="UP000276133"/>
    </source>
</evidence>
<sequence>MSIFCTVLELLVIKYCQTRLKILNRTNLETRLTSGDLIQILIRYQSVNLCGGIFKKKDIQESLPETS</sequence>
<proteinExistence type="predicted"/>
<keyword evidence="2" id="KW-1185">Reference proteome</keyword>
<organism evidence="1 2">
    <name type="scientific">Brachionus plicatilis</name>
    <name type="common">Marine rotifer</name>
    <name type="synonym">Brachionus muelleri</name>
    <dbReference type="NCBI Taxonomy" id="10195"/>
    <lineage>
        <taxon>Eukaryota</taxon>
        <taxon>Metazoa</taxon>
        <taxon>Spiralia</taxon>
        <taxon>Gnathifera</taxon>
        <taxon>Rotifera</taxon>
        <taxon>Eurotatoria</taxon>
        <taxon>Monogononta</taxon>
        <taxon>Pseudotrocha</taxon>
        <taxon>Ploima</taxon>
        <taxon>Brachionidae</taxon>
        <taxon>Brachionus</taxon>
    </lineage>
</organism>
<evidence type="ECO:0000313" key="1">
    <source>
        <dbReference type="EMBL" id="RNA16295.1"/>
    </source>
</evidence>